<sequence length="220" mass="24504">MLAFAGQWTNLLAKYTNDMYNGGDMIQFQTQLLEGLTELLQVPYWGKEGFRAMLAWGLFDSLVDYAMPLQLVGRKDKQVACYDLILQVLEMPVTSRYLTSTAFPDMAPTGRFLDSWFKALSARAHQKWADQTHVFFNTSTASPAYIKGSNAVVIPVGALLPIFFYGDGNTALNYGSLGDALGQQIMNAFDFEAGARYCSSVEANQGYSNKKLCVRQSHEQ</sequence>
<comment type="caution">
    <text evidence="1">The sequence shown here is derived from an EMBL/GenBank/DDBJ whole genome shotgun (WGS) entry which is preliminary data.</text>
</comment>
<reference evidence="1 2" key="1">
    <citation type="journal article" date="2023" name="Arcadia Sci">
        <title>De novo assembly of a long-read Amblyomma americanum tick genome.</title>
        <authorList>
            <person name="Chou S."/>
            <person name="Poskanzer K.E."/>
            <person name="Rollins M."/>
            <person name="Thuy-Boun P.S."/>
        </authorList>
    </citation>
    <scope>NUCLEOTIDE SEQUENCE [LARGE SCALE GENOMIC DNA]</scope>
    <source>
        <strain evidence="1">F_SG_1</strain>
        <tissue evidence="1">Salivary glands</tissue>
    </source>
</reference>
<feature type="non-terminal residue" evidence="1">
    <location>
        <position position="220"/>
    </location>
</feature>
<dbReference type="GO" id="GO:0004222">
    <property type="term" value="F:metalloendopeptidase activity"/>
    <property type="evidence" value="ECO:0007669"/>
    <property type="project" value="InterPro"/>
</dbReference>
<keyword evidence="2" id="KW-1185">Reference proteome</keyword>
<organism evidence="1 2">
    <name type="scientific">Amblyomma americanum</name>
    <name type="common">Lone star tick</name>
    <dbReference type="NCBI Taxonomy" id="6943"/>
    <lineage>
        <taxon>Eukaryota</taxon>
        <taxon>Metazoa</taxon>
        <taxon>Ecdysozoa</taxon>
        <taxon>Arthropoda</taxon>
        <taxon>Chelicerata</taxon>
        <taxon>Arachnida</taxon>
        <taxon>Acari</taxon>
        <taxon>Parasitiformes</taxon>
        <taxon>Ixodida</taxon>
        <taxon>Ixodoidea</taxon>
        <taxon>Ixodidae</taxon>
        <taxon>Amblyomminae</taxon>
        <taxon>Amblyomma</taxon>
    </lineage>
</organism>
<dbReference type="Gene3D" id="3.40.390.10">
    <property type="entry name" value="Collagenase (Catalytic Domain)"/>
    <property type="match status" value="1"/>
</dbReference>
<accession>A0AAQ4FN06</accession>
<proteinExistence type="predicted"/>
<evidence type="ECO:0000313" key="2">
    <source>
        <dbReference type="Proteomes" id="UP001321473"/>
    </source>
</evidence>
<dbReference type="GO" id="GO:0006508">
    <property type="term" value="P:proteolysis"/>
    <property type="evidence" value="ECO:0007669"/>
    <property type="project" value="InterPro"/>
</dbReference>
<protein>
    <submittedName>
        <fullName evidence="1">Uncharacterized protein</fullName>
    </submittedName>
</protein>
<dbReference type="InterPro" id="IPR000718">
    <property type="entry name" value="Peptidase_M13"/>
</dbReference>
<dbReference type="AlphaFoldDB" id="A0AAQ4FN06"/>
<dbReference type="EMBL" id="JARKHS020000732">
    <property type="protein sequence ID" value="KAK8788486.1"/>
    <property type="molecule type" value="Genomic_DNA"/>
</dbReference>
<dbReference type="InterPro" id="IPR024079">
    <property type="entry name" value="MetalloPept_cat_dom_sf"/>
</dbReference>
<dbReference type="SUPFAM" id="SSF55486">
    <property type="entry name" value="Metalloproteases ('zincins'), catalytic domain"/>
    <property type="match status" value="1"/>
</dbReference>
<evidence type="ECO:0000313" key="1">
    <source>
        <dbReference type="EMBL" id="KAK8788486.1"/>
    </source>
</evidence>
<name>A0AAQ4FN06_AMBAM</name>
<dbReference type="Proteomes" id="UP001321473">
    <property type="component" value="Unassembled WGS sequence"/>
</dbReference>
<gene>
    <name evidence="1" type="ORF">V5799_021738</name>
</gene>
<dbReference type="PROSITE" id="PS51885">
    <property type="entry name" value="NEPRILYSIN"/>
    <property type="match status" value="1"/>
</dbReference>